<feature type="compositionally biased region" description="Low complexity" evidence="1">
    <location>
        <begin position="45"/>
        <end position="82"/>
    </location>
</feature>
<evidence type="ECO:0000313" key="4">
    <source>
        <dbReference type="Proteomes" id="UP001158576"/>
    </source>
</evidence>
<feature type="region of interest" description="Disordered" evidence="1">
    <location>
        <begin position="230"/>
        <end position="258"/>
    </location>
</feature>
<organism evidence="3 4">
    <name type="scientific">Oikopleura dioica</name>
    <name type="common">Tunicate</name>
    <dbReference type="NCBI Taxonomy" id="34765"/>
    <lineage>
        <taxon>Eukaryota</taxon>
        <taxon>Metazoa</taxon>
        <taxon>Chordata</taxon>
        <taxon>Tunicata</taxon>
        <taxon>Appendicularia</taxon>
        <taxon>Copelata</taxon>
        <taxon>Oikopleuridae</taxon>
        <taxon>Oikopleura</taxon>
    </lineage>
</organism>
<dbReference type="EMBL" id="OU015568">
    <property type="protein sequence ID" value="CAG5081444.1"/>
    <property type="molecule type" value="Genomic_DNA"/>
</dbReference>
<feature type="region of interest" description="Disordered" evidence="1">
    <location>
        <begin position="43"/>
        <end position="92"/>
    </location>
</feature>
<keyword evidence="2" id="KW-0472">Membrane</keyword>
<keyword evidence="4" id="KW-1185">Reference proteome</keyword>
<evidence type="ECO:0000313" key="3">
    <source>
        <dbReference type="EMBL" id="CAG5081444.1"/>
    </source>
</evidence>
<feature type="transmembrane region" description="Helical" evidence="2">
    <location>
        <begin position="20"/>
        <end position="42"/>
    </location>
</feature>
<dbReference type="Proteomes" id="UP001158576">
    <property type="component" value="Chromosome PAR"/>
</dbReference>
<gene>
    <name evidence="3" type="ORF">OKIOD_LOCUS1437</name>
</gene>
<feature type="compositionally biased region" description="Polar residues" evidence="1">
    <location>
        <begin position="230"/>
        <end position="240"/>
    </location>
</feature>
<feature type="compositionally biased region" description="Basic and acidic residues" evidence="1">
    <location>
        <begin position="83"/>
        <end position="92"/>
    </location>
</feature>
<feature type="compositionally biased region" description="Low complexity" evidence="1">
    <location>
        <begin position="247"/>
        <end position="258"/>
    </location>
</feature>
<evidence type="ECO:0000256" key="2">
    <source>
        <dbReference type="SAM" id="Phobius"/>
    </source>
</evidence>
<protein>
    <submittedName>
        <fullName evidence="3">Oidioi.mRNA.OKI2018_I69.PAR.g9879.t1.cds</fullName>
    </submittedName>
</protein>
<name>A0ABN7RNN7_OIKDI</name>
<sequence length="677" mass="76719">MDASKNEDIAPVKWSKKRKIGFWASVIFVLCCTIGAILPPILTRSSKTTPSTTTTTPSTTTTSKTTISTSKTTTTMQTSQSTEKTKTTKEDTTTMITTEESKTTAINSPPQKFGHICKDYDGDGCNGRYMTYYDGYLYADNDALMRNASVVLLDNEHVKFGIVDPEYDNIYYAYRFNGYEDGAYIETDTNDHVMSYFDDYQFGDGNKDQWGSAFDSDYGFGQTPQDTAVTMPQAAETSQWAPVAPMNNNTSSSFNTNSHFSPVQAAPLQAAPIQAGPVTPVQALPAAAPQEHVEIYRAPILRSHADLVIDPEMKLLYKLQEKFRAEKGADIQLRKERLYQFLLIIQSRDINFGDRPASFPLTAANFREASPSFVSYVIGGVLPGVQQDLAPCANSSYDDRLYQFPVEKTFCGDKPMWDETKPPSEEDMMIMEVTGWSKEQLYAGMKEVQTALTYQYNAFMIIRCAAPFVFFIWLMMALNGRDHNERRNDQWSSVETYRVAPIEIDDNENILHKIQKKFRADEFAHLRLRKERLRQFLQIIQSRDIEMFPQIGNKKGPPKFPLTTENFIEASSSFVAFVIHEVFPGDPANNSTFRISNRLCYPGCLLRVCCCWNSHDDRLYQYPVKATFCGIKSAWDETMPLSDENRMIMEITGWSKDQLYNGMTELQEKSINGSEIS</sequence>
<accession>A0ABN7RNN7</accession>
<keyword evidence="2" id="KW-1133">Transmembrane helix</keyword>
<keyword evidence="2" id="KW-0812">Transmembrane</keyword>
<reference evidence="3 4" key="1">
    <citation type="submission" date="2021-04" db="EMBL/GenBank/DDBJ databases">
        <authorList>
            <person name="Bliznina A."/>
        </authorList>
    </citation>
    <scope>NUCLEOTIDE SEQUENCE [LARGE SCALE GENOMIC DNA]</scope>
</reference>
<proteinExistence type="predicted"/>
<evidence type="ECO:0000256" key="1">
    <source>
        <dbReference type="SAM" id="MobiDB-lite"/>
    </source>
</evidence>